<dbReference type="Proteomes" id="UP001152519">
    <property type="component" value="Unassembled WGS sequence"/>
</dbReference>
<dbReference type="AlphaFoldDB" id="A0A9W4GTL7"/>
<dbReference type="RefSeq" id="WP_251495426.1">
    <property type="nucleotide sequence ID" value="NZ_CAJSLV010000075.1"/>
</dbReference>
<dbReference type="NCBIfam" id="NF046117">
    <property type="entry name" value="SCO4848_fam"/>
    <property type="match status" value="1"/>
</dbReference>
<dbReference type="EMBL" id="CAJSLV010000075">
    <property type="protein sequence ID" value="CAG6396654.1"/>
    <property type="molecule type" value="Genomic_DNA"/>
</dbReference>
<evidence type="ECO:0000256" key="1">
    <source>
        <dbReference type="SAM" id="Phobius"/>
    </source>
</evidence>
<evidence type="ECO:0000313" key="2">
    <source>
        <dbReference type="EMBL" id="CAG6396654.1"/>
    </source>
</evidence>
<keyword evidence="1" id="KW-0812">Transmembrane</keyword>
<feature type="transmembrane region" description="Helical" evidence="1">
    <location>
        <begin position="7"/>
        <end position="30"/>
    </location>
</feature>
<keyword evidence="1" id="KW-1133">Transmembrane helix</keyword>
<keyword evidence="3" id="KW-1185">Reference proteome</keyword>
<organism evidence="2 3">
    <name type="scientific">Actinacidiphila cocklensis</name>
    <dbReference type="NCBI Taxonomy" id="887465"/>
    <lineage>
        <taxon>Bacteria</taxon>
        <taxon>Bacillati</taxon>
        <taxon>Actinomycetota</taxon>
        <taxon>Actinomycetes</taxon>
        <taxon>Kitasatosporales</taxon>
        <taxon>Streptomycetaceae</taxon>
        <taxon>Actinacidiphila</taxon>
    </lineage>
</organism>
<feature type="transmembrane region" description="Helical" evidence="1">
    <location>
        <begin position="50"/>
        <end position="72"/>
    </location>
</feature>
<dbReference type="Pfam" id="PF26606">
    <property type="entry name" value="SCO4848"/>
    <property type="match status" value="1"/>
</dbReference>
<gene>
    <name evidence="2" type="ORF">SCOCK_440021</name>
</gene>
<reference evidence="2" key="1">
    <citation type="submission" date="2021-05" db="EMBL/GenBank/DDBJ databases">
        <authorList>
            <person name="Arsene-Ploetze F."/>
        </authorList>
    </citation>
    <scope>NUCLEOTIDE SEQUENCE</scope>
    <source>
        <strain evidence="2">DSM 42138</strain>
    </source>
</reference>
<proteinExistence type="predicted"/>
<protein>
    <submittedName>
        <fullName evidence="2">Uncharacterized protein</fullName>
    </submittedName>
</protein>
<evidence type="ECO:0000313" key="3">
    <source>
        <dbReference type="Proteomes" id="UP001152519"/>
    </source>
</evidence>
<name>A0A9W4GTL7_9ACTN</name>
<dbReference type="InterPro" id="IPR058061">
    <property type="entry name" value="SCO4848-like"/>
</dbReference>
<comment type="caution">
    <text evidence="2">The sequence shown here is derived from an EMBL/GenBank/DDBJ whole genome shotgun (WGS) entry which is preliminary data.</text>
</comment>
<accession>A0A9W4GTL7</accession>
<keyword evidence="1" id="KW-0472">Membrane</keyword>
<sequence>MKLSRPVSWFLAAFGVWSWIVWVTFVKNLWKDTSGLAFHHGDHSSPTAYFWIHLTLAVVSTVFGTAIGVIGLRGLRALRAARHPAAVTEPQQQDPAPAGR</sequence>